<dbReference type="GO" id="GO:0043190">
    <property type="term" value="C:ATP-binding cassette (ABC) transporter complex"/>
    <property type="evidence" value="ECO:0007669"/>
    <property type="project" value="TreeGrafter"/>
</dbReference>
<dbReference type="PANTHER" id="PTHR43553">
    <property type="entry name" value="HEAVY METAL TRANSPORTER"/>
    <property type="match status" value="1"/>
</dbReference>
<gene>
    <name evidence="13" type="ORF">FM068_08945</name>
</gene>
<evidence type="ECO:0000259" key="12">
    <source>
        <dbReference type="PROSITE" id="PS50893"/>
    </source>
</evidence>
<dbReference type="InterPro" id="IPR003439">
    <property type="entry name" value="ABC_transporter-like_ATP-bd"/>
</dbReference>
<comment type="function">
    <text evidence="10">Probably part of an ABC transporter complex. Responsible for energy coupling to the transport system.</text>
</comment>
<evidence type="ECO:0000313" key="13">
    <source>
        <dbReference type="EMBL" id="MZG28709.1"/>
    </source>
</evidence>
<evidence type="ECO:0000256" key="1">
    <source>
        <dbReference type="ARBA" id="ARBA00004202"/>
    </source>
</evidence>
<dbReference type="PROSITE" id="PS50893">
    <property type="entry name" value="ABC_TRANSPORTER_2"/>
    <property type="match status" value="2"/>
</dbReference>
<feature type="domain" description="ABC transporter" evidence="12">
    <location>
        <begin position="414"/>
        <end position="649"/>
    </location>
</feature>
<feature type="domain" description="ABC transporter" evidence="12">
    <location>
        <begin position="36"/>
        <end position="274"/>
    </location>
</feature>
<sequence>MALCGSGRAYGDRLLWRFSGYSCGYQLRREGVVALFAFEELTFRYPEAPRDALRDVSVAIEPGQFVLVCGQSGCGKTTLLRQFKSALAPHGHQSGQVLFDGVPLADVPEREQVARIGFVMQDPDAQIVTDKVWHELAFVLESLGCDERTMRLRVAEMASYFGIQHWFHKNVGELSGGQKQLLNLASVMAARPDVLVLDEPTSQLDPIAASDFLATVHRINRELGTTVVMSEHRLEEVYGLADRVVVLEEGRVVADGEPRAVAGQLHCAVSPMALALPAAARIAWGVEGRLGRRSGEGAPCDRPGRRSGEGAPCDRPGRRSGEGAPCSDSIEAQGSSRATDVSVCTSMNCARTPSPLRRPYSSIVEEGVALQVEVPLTVREGRAWLAREVAVHPPRRWALPAGEACDSASARVAVELRDVWFRYERDGADVLRGTTLAVPEGSLFAVVGGNGTGKSTMLRAICGVARPYRGKITVLGRRLKEWKKAELFRGGVALLPQDPLNLMVKKTVRGDLEEMLDGRGLTAEQRVAAVGEVATLTDIAPLLDAHPFDLSGGEVQRAVLAKVLLCEPRLLLLDEPTKGLDAFFKDKLARLLRSLTARGTTVLMVSHDVEFCASYADWCALFFDGNVVTTNPPRQFFASNSFYTTAANRISRGFFENVVTVEEVVELCRS</sequence>
<keyword evidence="9" id="KW-0472">Membrane</keyword>
<evidence type="ECO:0000256" key="10">
    <source>
        <dbReference type="ARBA" id="ARBA00025157"/>
    </source>
</evidence>
<dbReference type="GO" id="GO:0005524">
    <property type="term" value="F:ATP binding"/>
    <property type="evidence" value="ECO:0007669"/>
    <property type="project" value="UniProtKB-KW"/>
</dbReference>
<evidence type="ECO:0000256" key="3">
    <source>
        <dbReference type="ARBA" id="ARBA00022448"/>
    </source>
</evidence>
<evidence type="ECO:0000313" key="14">
    <source>
        <dbReference type="Proteomes" id="UP000472380"/>
    </source>
</evidence>
<dbReference type="GO" id="GO:0016887">
    <property type="term" value="F:ATP hydrolysis activity"/>
    <property type="evidence" value="ECO:0007669"/>
    <property type="project" value="InterPro"/>
</dbReference>
<dbReference type="Pfam" id="PF00005">
    <property type="entry name" value="ABC_tran"/>
    <property type="match status" value="2"/>
</dbReference>
<comment type="subcellular location">
    <subcellularLocation>
        <location evidence="1">Cell membrane</location>
        <topology evidence="1">Peripheral membrane protein</topology>
    </subcellularLocation>
</comment>
<dbReference type="SMART" id="SM00382">
    <property type="entry name" value="AAA"/>
    <property type="match status" value="2"/>
</dbReference>
<keyword evidence="4" id="KW-1003">Cell membrane</keyword>
<keyword evidence="5" id="KW-0677">Repeat</keyword>
<name>A0A6L8Q5X8_9ACTN</name>
<dbReference type="EMBL" id="VJNE01000020">
    <property type="protein sequence ID" value="MZG28709.1"/>
    <property type="molecule type" value="Genomic_DNA"/>
</dbReference>
<evidence type="ECO:0000256" key="5">
    <source>
        <dbReference type="ARBA" id="ARBA00022737"/>
    </source>
</evidence>
<keyword evidence="6" id="KW-0547">Nucleotide-binding</keyword>
<keyword evidence="7 13" id="KW-0067">ATP-binding</keyword>
<keyword evidence="8" id="KW-1278">Translocase</keyword>
<dbReference type="InterPro" id="IPR050095">
    <property type="entry name" value="ECF_ABC_transporter_ATP-bd"/>
</dbReference>
<protein>
    <submittedName>
        <fullName evidence="13">ATP-binding cassette domain-containing protein</fullName>
    </submittedName>
</protein>
<dbReference type="GO" id="GO:0042626">
    <property type="term" value="F:ATPase-coupled transmembrane transporter activity"/>
    <property type="evidence" value="ECO:0007669"/>
    <property type="project" value="TreeGrafter"/>
</dbReference>
<evidence type="ECO:0000256" key="11">
    <source>
        <dbReference type="SAM" id="MobiDB-lite"/>
    </source>
</evidence>
<comment type="caution">
    <text evidence="13">The sequence shown here is derived from an EMBL/GenBank/DDBJ whole genome shotgun (WGS) entry which is preliminary data.</text>
</comment>
<dbReference type="PROSITE" id="PS00211">
    <property type="entry name" value="ABC_TRANSPORTER_1"/>
    <property type="match status" value="1"/>
</dbReference>
<evidence type="ECO:0000256" key="2">
    <source>
        <dbReference type="ARBA" id="ARBA00005417"/>
    </source>
</evidence>
<reference evidence="13 14" key="1">
    <citation type="submission" date="2019-07" db="EMBL/GenBank/DDBJ databases">
        <title>Draft genome sequence of Adlercreutzia equolifaciens IPLA 37004, a human intestinal strain that does not produces equol from daidzein.</title>
        <authorList>
            <person name="Vazquez L."/>
            <person name="Florez A.B."/>
            <person name="Mayo B."/>
        </authorList>
    </citation>
    <scope>NUCLEOTIDE SEQUENCE [LARGE SCALE GENOMIC DNA]</scope>
    <source>
        <strain evidence="13 14">IPLA 37004</strain>
    </source>
</reference>
<organism evidence="13 14">
    <name type="scientific">Adlercreutzia equolifaciens</name>
    <dbReference type="NCBI Taxonomy" id="446660"/>
    <lineage>
        <taxon>Bacteria</taxon>
        <taxon>Bacillati</taxon>
        <taxon>Actinomycetota</taxon>
        <taxon>Coriobacteriia</taxon>
        <taxon>Eggerthellales</taxon>
        <taxon>Eggerthellaceae</taxon>
        <taxon>Adlercreutzia</taxon>
    </lineage>
</organism>
<accession>A0A6L8Q5X8</accession>
<evidence type="ECO:0000256" key="7">
    <source>
        <dbReference type="ARBA" id="ARBA00022840"/>
    </source>
</evidence>
<dbReference type="InterPro" id="IPR027417">
    <property type="entry name" value="P-loop_NTPase"/>
</dbReference>
<dbReference type="InterPro" id="IPR017871">
    <property type="entry name" value="ABC_transporter-like_CS"/>
</dbReference>
<keyword evidence="3" id="KW-0813">Transport</keyword>
<comment type="similarity">
    <text evidence="2">Belongs to the ABC transporter superfamily.</text>
</comment>
<dbReference type="AlphaFoldDB" id="A0A6L8Q5X8"/>
<dbReference type="CDD" id="cd03225">
    <property type="entry name" value="ABC_cobalt_CbiO_domain1"/>
    <property type="match status" value="2"/>
</dbReference>
<dbReference type="Gene3D" id="3.40.50.300">
    <property type="entry name" value="P-loop containing nucleotide triphosphate hydrolases"/>
    <property type="match status" value="2"/>
</dbReference>
<proteinExistence type="inferred from homology"/>
<dbReference type="InterPro" id="IPR015856">
    <property type="entry name" value="ABC_transpr_CbiO/EcfA_su"/>
</dbReference>
<dbReference type="InterPro" id="IPR003593">
    <property type="entry name" value="AAA+_ATPase"/>
</dbReference>
<dbReference type="PANTHER" id="PTHR43553:SF23">
    <property type="entry name" value="ABC TRANSPORTER ATP-BINDING COMPONENT"/>
    <property type="match status" value="1"/>
</dbReference>
<dbReference type="SUPFAM" id="SSF52540">
    <property type="entry name" value="P-loop containing nucleoside triphosphate hydrolases"/>
    <property type="match status" value="2"/>
</dbReference>
<feature type="region of interest" description="Disordered" evidence="11">
    <location>
        <begin position="293"/>
        <end position="338"/>
    </location>
</feature>
<evidence type="ECO:0000256" key="6">
    <source>
        <dbReference type="ARBA" id="ARBA00022741"/>
    </source>
</evidence>
<dbReference type="Proteomes" id="UP000472380">
    <property type="component" value="Unassembled WGS sequence"/>
</dbReference>
<evidence type="ECO:0000256" key="8">
    <source>
        <dbReference type="ARBA" id="ARBA00022967"/>
    </source>
</evidence>
<evidence type="ECO:0000256" key="9">
    <source>
        <dbReference type="ARBA" id="ARBA00023136"/>
    </source>
</evidence>
<evidence type="ECO:0000256" key="4">
    <source>
        <dbReference type="ARBA" id="ARBA00022475"/>
    </source>
</evidence>